<gene>
    <name evidence="3" type="ORF">S101447_00928</name>
</gene>
<feature type="transmembrane region" description="Helical" evidence="1">
    <location>
        <begin position="92"/>
        <end position="112"/>
    </location>
</feature>
<keyword evidence="1" id="KW-1133">Transmembrane helix</keyword>
<dbReference type="AlphaFoldDB" id="A0A1Y0UVU0"/>
<dbReference type="GO" id="GO:0016747">
    <property type="term" value="F:acyltransferase activity, transferring groups other than amino-acyl groups"/>
    <property type="evidence" value="ECO:0007669"/>
    <property type="project" value="InterPro"/>
</dbReference>
<feature type="transmembrane region" description="Helical" evidence="1">
    <location>
        <begin position="12"/>
        <end position="29"/>
    </location>
</feature>
<feature type="transmembrane region" description="Helical" evidence="1">
    <location>
        <begin position="175"/>
        <end position="193"/>
    </location>
</feature>
<proteinExistence type="predicted"/>
<feature type="transmembrane region" description="Helical" evidence="1">
    <location>
        <begin position="331"/>
        <end position="350"/>
    </location>
</feature>
<feature type="transmembrane region" description="Helical" evidence="1">
    <location>
        <begin position="149"/>
        <end position="168"/>
    </location>
</feature>
<feature type="transmembrane region" description="Helical" evidence="1">
    <location>
        <begin position="291"/>
        <end position="311"/>
    </location>
</feature>
<keyword evidence="1" id="KW-0812">Transmembrane</keyword>
<dbReference type="PANTHER" id="PTHR23028:SF53">
    <property type="entry name" value="ACYL_TRANSF_3 DOMAIN-CONTAINING PROTEIN"/>
    <property type="match status" value="1"/>
</dbReference>
<dbReference type="EMBL" id="CP021524">
    <property type="protein sequence ID" value="ARW10030.1"/>
    <property type="molecule type" value="Genomic_DNA"/>
</dbReference>
<reference evidence="3 4" key="1">
    <citation type="submission" date="2017-05" db="EMBL/GenBank/DDBJ databases">
        <title>Genome sequence of Acetobacter pasteurianus subsp. ascendens strain SRCM101447.</title>
        <authorList>
            <person name="Cho S.H."/>
        </authorList>
    </citation>
    <scope>NUCLEOTIDE SEQUENCE [LARGE SCALE GENOMIC DNA]</scope>
    <source>
        <strain evidence="3 4">SRCM101447</strain>
    </source>
</reference>
<feature type="domain" description="Acyltransferase 3" evidence="2">
    <location>
        <begin position="9"/>
        <end position="345"/>
    </location>
</feature>
<dbReference type="Proteomes" id="UP000195633">
    <property type="component" value="Chromosome"/>
</dbReference>
<dbReference type="Pfam" id="PF01757">
    <property type="entry name" value="Acyl_transf_3"/>
    <property type="match status" value="1"/>
</dbReference>
<evidence type="ECO:0000259" key="2">
    <source>
        <dbReference type="Pfam" id="PF01757"/>
    </source>
</evidence>
<protein>
    <recommendedName>
        <fullName evidence="2">Acyltransferase 3 domain-containing protein</fullName>
    </recommendedName>
</protein>
<dbReference type="RefSeq" id="WP_087635493.1">
    <property type="nucleotide sequence ID" value="NZ_CP021524.1"/>
</dbReference>
<keyword evidence="1" id="KW-0472">Membrane</keyword>
<dbReference type="InterPro" id="IPR050879">
    <property type="entry name" value="Acyltransferase_3"/>
</dbReference>
<evidence type="ECO:0000313" key="4">
    <source>
        <dbReference type="Proteomes" id="UP000195633"/>
    </source>
</evidence>
<dbReference type="InterPro" id="IPR002656">
    <property type="entry name" value="Acyl_transf_3_dom"/>
</dbReference>
<feature type="transmembrane region" description="Helical" evidence="1">
    <location>
        <begin position="199"/>
        <end position="215"/>
    </location>
</feature>
<feature type="transmembrane region" description="Helical" evidence="1">
    <location>
        <begin position="260"/>
        <end position="279"/>
    </location>
</feature>
<evidence type="ECO:0000256" key="1">
    <source>
        <dbReference type="SAM" id="Phobius"/>
    </source>
</evidence>
<feature type="transmembrane region" description="Helical" evidence="1">
    <location>
        <begin position="235"/>
        <end position="254"/>
    </location>
</feature>
<sequence>MAGKYNKNIEIQLMRIISIALVVMAHQASLRTNIHPHFGESLGTVLRPWLGVDIFFVISGYFMGYMVLGKSKPNMELAEKVSFSLEFFKKRFLRLFPAAFFWITVTLAAGLISSNRGLWGDQTSLFYKWLTSVFYIRNFENAASPSPLGWYWSLSLENQFYIVLPLLFFTIGKKFFIPCIYALAALLLFWLPGGVDWGWYRPTGFIWGLIAYHLVNTQGIGDVIRAKAPQIPATLSFFLLIFALVASTAIPAAFQNQMMPFSISIVSILACVCVVYAALKCDTLTVPKPLVFLSYWGGEITYSFYLCHIVVWDILQDIRQSYDLRISSELFAVSGISMAILFATLSYFFIELPFYRKKSDLEPTLK</sequence>
<feature type="transmembrane region" description="Helical" evidence="1">
    <location>
        <begin position="49"/>
        <end position="68"/>
    </location>
</feature>
<dbReference type="PANTHER" id="PTHR23028">
    <property type="entry name" value="ACETYLTRANSFERASE"/>
    <property type="match status" value="1"/>
</dbReference>
<organism evidence="3 4">
    <name type="scientific">Acetobacter ascendens</name>
    <dbReference type="NCBI Taxonomy" id="481146"/>
    <lineage>
        <taxon>Bacteria</taxon>
        <taxon>Pseudomonadati</taxon>
        <taxon>Pseudomonadota</taxon>
        <taxon>Alphaproteobacteria</taxon>
        <taxon>Acetobacterales</taxon>
        <taxon>Acetobacteraceae</taxon>
        <taxon>Acetobacter</taxon>
    </lineage>
</organism>
<dbReference type="GO" id="GO:0016020">
    <property type="term" value="C:membrane"/>
    <property type="evidence" value="ECO:0007669"/>
    <property type="project" value="TreeGrafter"/>
</dbReference>
<accession>A0A1Y0UVU0</accession>
<evidence type="ECO:0000313" key="3">
    <source>
        <dbReference type="EMBL" id="ARW10030.1"/>
    </source>
</evidence>
<name>A0A1Y0UVU0_9PROT</name>
<dbReference type="GO" id="GO:0000271">
    <property type="term" value="P:polysaccharide biosynthetic process"/>
    <property type="evidence" value="ECO:0007669"/>
    <property type="project" value="TreeGrafter"/>
</dbReference>